<dbReference type="RefSeq" id="WP_280615643.1">
    <property type="nucleotide sequence ID" value="NZ_JAROYP010000001.1"/>
</dbReference>
<name>A0AAW6ST98_9BACI</name>
<sequence>MATQRMKSIKLSDYFAIQRNRMVTFRIIPHVSVTNNTNAKLWRMLHKMYEIYDGVKSRTDVKGWRINIREKDTIWYDVVFQPNSIQFYVSTTELWAKKLRELFSNYMRVTIEEVEASELTLPPDEITMSEVRLARHDIFALDTKQSEQTSPIATIMSALNDVTDEGDYARLSVCAEVMSRRKWSSNAAWAHDKLAKGKVPQRAKLTVSKASRALKNGVSTIVNEIYDVLNDTLNAISRSFFHSDKSFETEHAKQPALIDEINSRRLSDKSNAKINHPVWRTRIRVATVSKTPLRAELANNTITSAFSELAGDNELIGVRIRMKARKAELINELNTLRLSKVTRADADCSLLSCEELAKVALQLPTATVQQKYETALSVNRKVETDIPAVLLHKPAQEYVEIDGVRISIGSNNISEGRKVTKKSSGILVGHSEVQGVEYPINIPTKNADETFRSYGLVGAPRMGKDTLAKNMVAEACLNHGIATFVLDSIMEDGERGFADGIRDTLPPDRIVDLDLSDTEYPIPMDLTEVVAKLGANGANRFAQELIDFFGDVETMGQSRSLLREFAKASGGSIYEIKRLLEDEEFRVNRAEELRKAGNVRSAEYLSKFTTEWGVDSKGNPKVIRDGQKALDGKASAILNRLDELLGDDVLFRIFAQNPSPDIDFAEWIREGKVVILRVPNRKLGVLATKTLIHWITLKIFMTKLLMAPNEGSAFIVFNEPHQYLTPGLKALMQRIVLEGPKWRLAGIFAFHHFGLLDYGLDDDLISGGINWFLFANDNRKVFERLSAQLAPIFDVDLALMTEAYHAIFIGRFGGRRQNAFLIRALEPPSNRLPQYDNSFLTRRHSRIYGRHWTEVERMLA</sequence>
<dbReference type="Proteomes" id="UP001159179">
    <property type="component" value="Unassembled WGS sequence"/>
</dbReference>
<evidence type="ECO:0000313" key="1">
    <source>
        <dbReference type="EMBL" id="MDH5159799.1"/>
    </source>
</evidence>
<dbReference type="SUPFAM" id="SSF52540">
    <property type="entry name" value="P-loop containing nucleoside triphosphate hydrolases"/>
    <property type="match status" value="1"/>
</dbReference>
<dbReference type="InterPro" id="IPR027417">
    <property type="entry name" value="P-loop_NTPase"/>
</dbReference>
<organism evidence="1 2">
    <name type="scientific">Heyndrickxia oleronia</name>
    <dbReference type="NCBI Taxonomy" id="38875"/>
    <lineage>
        <taxon>Bacteria</taxon>
        <taxon>Bacillati</taxon>
        <taxon>Bacillota</taxon>
        <taxon>Bacilli</taxon>
        <taxon>Bacillales</taxon>
        <taxon>Bacillaceae</taxon>
        <taxon>Heyndrickxia</taxon>
    </lineage>
</organism>
<gene>
    <name evidence="1" type="ORF">P5X88_02560</name>
</gene>
<comment type="caution">
    <text evidence="1">The sequence shown here is derived from an EMBL/GenBank/DDBJ whole genome shotgun (WGS) entry which is preliminary data.</text>
</comment>
<dbReference type="AlphaFoldDB" id="A0AAW6ST98"/>
<reference evidence="1" key="1">
    <citation type="submission" date="2023-03" db="EMBL/GenBank/DDBJ databases">
        <title>Bacterial isolates from washroom surfaces on a university campus.</title>
        <authorList>
            <person name="Holman D.B."/>
            <person name="Gzyl K.E."/>
            <person name="Taheri A.E."/>
        </authorList>
    </citation>
    <scope>NUCLEOTIDE SEQUENCE</scope>
    <source>
        <strain evidence="1">RD03</strain>
    </source>
</reference>
<protein>
    <submittedName>
        <fullName evidence="1">ATP-binding protein</fullName>
    </submittedName>
</protein>
<keyword evidence="1" id="KW-0067">ATP-binding</keyword>
<keyword evidence="1" id="KW-0547">Nucleotide-binding</keyword>
<accession>A0AAW6ST98</accession>
<dbReference type="EMBL" id="JAROYP010000001">
    <property type="protein sequence ID" value="MDH5159799.1"/>
    <property type="molecule type" value="Genomic_DNA"/>
</dbReference>
<evidence type="ECO:0000313" key="2">
    <source>
        <dbReference type="Proteomes" id="UP001159179"/>
    </source>
</evidence>
<dbReference type="GO" id="GO:0005524">
    <property type="term" value="F:ATP binding"/>
    <property type="evidence" value="ECO:0007669"/>
    <property type="project" value="UniProtKB-KW"/>
</dbReference>
<proteinExistence type="predicted"/>